<comment type="subcellular location">
    <subcellularLocation>
        <location evidence="1 4">Nucleus</location>
    </subcellularLocation>
</comment>
<evidence type="ECO:0000256" key="1">
    <source>
        <dbReference type="ARBA" id="ARBA00004123"/>
    </source>
</evidence>
<dbReference type="GO" id="GO:0000118">
    <property type="term" value="C:histone deacetylase complex"/>
    <property type="evidence" value="ECO:0007669"/>
    <property type="project" value="TreeGrafter"/>
</dbReference>
<dbReference type="GO" id="GO:0003714">
    <property type="term" value="F:transcription corepressor activity"/>
    <property type="evidence" value="ECO:0007669"/>
    <property type="project" value="InterPro"/>
</dbReference>
<accession>A0AAV6JBW1</accession>
<dbReference type="Proteomes" id="UP000823749">
    <property type="component" value="Chromosome 8"/>
</dbReference>
<reference evidence="6" key="1">
    <citation type="submission" date="2020-08" db="EMBL/GenBank/DDBJ databases">
        <title>Plant Genome Project.</title>
        <authorList>
            <person name="Zhang R.-G."/>
        </authorList>
    </citation>
    <scope>NUCLEOTIDE SEQUENCE</scope>
    <source>
        <strain evidence="6">WSP0</strain>
        <tissue evidence="6">Leaf</tissue>
    </source>
</reference>
<dbReference type="AlphaFoldDB" id="A0AAV6JBW1"/>
<evidence type="ECO:0000313" key="7">
    <source>
        <dbReference type="Proteomes" id="UP000823749"/>
    </source>
</evidence>
<comment type="caution">
    <text evidence="6">The sequence shown here is derived from an EMBL/GenBank/DDBJ whole genome shotgun (WGS) entry which is preliminary data.</text>
</comment>
<dbReference type="Pfam" id="PF02671">
    <property type="entry name" value="PAH"/>
    <property type="match status" value="3"/>
</dbReference>
<protein>
    <submittedName>
        <fullName evidence="6">Uncharacterized protein</fullName>
    </submittedName>
</protein>
<sequence>MDILQEEEAPEPSDAQSTNSQAFQLRVRDLFKEHPELVAGFNIFLPGGYEIPMQDQNDEIVFVNKVKAAYGHDGRRYKSFLDLMNRMRKDKNVLEAYKEYSMEIVEAFTEYLGRETNTSRLSAMGVLESRGNPGESLLCKWVYRERRGYIAVTDEDEPTMAYEEAMQKLIKPAEEAFGALSDEYAEFLHLIHDWKVKRADIEVVRSRIRLLFKEHPQLGAVFDTFFPADLEVPLQAENYRPLLRAVVDAESVRFLNNIKMAYIHDEGRYKAFLDMMCEWQITNNSIHEMSKKVRILFHDRPDLIATFESFDGLFSVLVNENDSDCSVGDQLDWFESKAKYHCYESLLALVDNLETFAWSATKEFMEVLQAGADMSMIGQFGIGKPAIKF</sequence>
<gene>
    <name evidence="6" type="ORF">RHGRI_024268</name>
</gene>
<proteinExistence type="predicted"/>
<keyword evidence="7" id="KW-1185">Reference proteome</keyword>
<dbReference type="InterPro" id="IPR003822">
    <property type="entry name" value="PAH"/>
</dbReference>
<keyword evidence="2" id="KW-0678">Repressor</keyword>
<keyword evidence="3 4" id="KW-0539">Nucleus</keyword>
<dbReference type="PANTHER" id="PTHR12346">
    <property type="entry name" value="SIN3B-RELATED"/>
    <property type="match status" value="1"/>
</dbReference>
<dbReference type="SUPFAM" id="SSF55874">
    <property type="entry name" value="ATPase domain of HSP90 chaperone/DNA topoisomerase II/histidine kinase"/>
    <property type="match status" value="1"/>
</dbReference>
<feature type="compositionally biased region" description="Acidic residues" evidence="5">
    <location>
        <begin position="1"/>
        <end position="11"/>
    </location>
</feature>
<dbReference type="EMBL" id="JACTNZ010000008">
    <property type="protein sequence ID" value="KAG5536780.1"/>
    <property type="molecule type" value="Genomic_DNA"/>
</dbReference>
<dbReference type="Gene3D" id="1.20.1160.11">
    <property type="entry name" value="Paired amphipathic helix"/>
    <property type="match status" value="3"/>
</dbReference>
<organism evidence="6 7">
    <name type="scientific">Rhododendron griersonianum</name>
    <dbReference type="NCBI Taxonomy" id="479676"/>
    <lineage>
        <taxon>Eukaryota</taxon>
        <taxon>Viridiplantae</taxon>
        <taxon>Streptophyta</taxon>
        <taxon>Embryophyta</taxon>
        <taxon>Tracheophyta</taxon>
        <taxon>Spermatophyta</taxon>
        <taxon>Magnoliopsida</taxon>
        <taxon>eudicotyledons</taxon>
        <taxon>Gunneridae</taxon>
        <taxon>Pentapetalae</taxon>
        <taxon>asterids</taxon>
        <taxon>Ericales</taxon>
        <taxon>Ericaceae</taxon>
        <taxon>Ericoideae</taxon>
        <taxon>Rhodoreae</taxon>
        <taxon>Rhododendron</taxon>
    </lineage>
</organism>
<evidence type="ECO:0000256" key="5">
    <source>
        <dbReference type="SAM" id="MobiDB-lite"/>
    </source>
</evidence>
<dbReference type="InterPro" id="IPR039774">
    <property type="entry name" value="Sin3-like"/>
</dbReference>
<evidence type="ECO:0000313" key="6">
    <source>
        <dbReference type="EMBL" id="KAG5536780.1"/>
    </source>
</evidence>
<dbReference type="PROSITE" id="PS51477">
    <property type="entry name" value="PAH"/>
    <property type="match status" value="3"/>
</dbReference>
<evidence type="ECO:0000256" key="4">
    <source>
        <dbReference type="PROSITE-ProRule" id="PRU00810"/>
    </source>
</evidence>
<dbReference type="GO" id="GO:0000122">
    <property type="term" value="P:negative regulation of transcription by RNA polymerase II"/>
    <property type="evidence" value="ECO:0007669"/>
    <property type="project" value="TreeGrafter"/>
</dbReference>
<dbReference type="InterPro" id="IPR036890">
    <property type="entry name" value="HATPase_C_sf"/>
</dbReference>
<feature type="region of interest" description="Disordered" evidence="5">
    <location>
        <begin position="1"/>
        <end position="20"/>
    </location>
</feature>
<evidence type="ECO:0000256" key="2">
    <source>
        <dbReference type="ARBA" id="ARBA00022491"/>
    </source>
</evidence>
<dbReference type="Gene3D" id="3.30.565.10">
    <property type="entry name" value="Histidine kinase-like ATPase, C-terminal domain"/>
    <property type="match status" value="1"/>
</dbReference>
<dbReference type="InterPro" id="IPR036600">
    <property type="entry name" value="PAH_sf"/>
</dbReference>
<evidence type="ECO:0000256" key="3">
    <source>
        <dbReference type="ARBA" id="ARBA00023242"/>
    </source>
</evidence>
<dbReference type="SUPFAM" id="SSF47762">
    <property type="entry name" value="PAH2 domain"/>
    <property type="match status" value="4"/>
</dbReference>
<dbReference type="GO" id="GO:0000785">
    <property type="term" value="C:chromatin"/>
    <property type="evidence" value="ECO:0007669"/>
    <property type="project" value="TreeGrafter"/>
</dbReference>
<dbReference type="PANTHER" id="PTHR12346:SF0">
    <property type="entry name" value="SIN3A, ISOFORM G"/>
    <property type="match status" value="1"/>
</dbReference>
<name>A0AAV6JBW1_9ERIC</name>